<gene>
    <name evidence="21" type="primary">LOC725991</name>
</gene>
<keyword evidence="16" id="KW-0739">Sodium transport</keyword>
<evidence type="ECO:0000256" key="5">
    <source>
        <dbReference type="ARBA" id="ARBA00022538"/>
    </source>
</evidence>
<dbReference type="InterPro" id="IPR038702">
    <property type="entry name" value="Na/K_ATPase_sub_beta_sf"/>
</dbReference>
<evidence type="ECO:0000256" key="11">
    <source>
        <dbReference type="ARBA" id="ARBA00023053"/>
    </source>
</evidence>
<keyword evidence="12" id="KW-0406">Ion transport</keyword>
<name>A0A7M7MK83_APIME</name>
<dbReference type="PANTHER" id="PTHR11523">
    <property type="entry name" value="SODIUM/POTASSIUM-DEPENDENT ATPASE BETA SUBUNIT"/>
    <property type="match status" value="1"/>
</dbReference>
<evidence type="ECO:0000256" key="7">
    <source>
        <dbReference type="ARBA" id="ARBA00022692"/>
    </source>
</evidence>
<dbReference type="GO" id="GO:0036376">
    <property type="term" value="P:sodium ion export across plasma membrane"/>
    <property type="evidence" value="ECO:0007669"/>
    <property type="project" value="TreeGrafter"/>
</dbReference>
<evidence type="ECO:0000256" key="2">
    <source>
        <dbReference type="ARBA" id="ARBA00005876"/>
    </source>
</evidence>
<keyword evidence="9" id="KW-0735">Signal-anchor</keyword>
<sequence>MVILHDEAYYKSRIPQPDLGPFRNFLRFLWDKERKAFLDRTAKEWGQLGLFYLCFFTVLGTIFAIQMKVSIDYVSQLDKPFFQYSKSGRTSRFTRSTFGSPGNLHLLHSLMQKLSNPYLCYSCNFVTYLKKKIIQHVNCIANYFENIYIIKPLVILEYDKNRSNYDLDCHKRHSISGHYRKSCYFNIHNLGICSTPPYGYTKPLKPCVLIKFNKRFDWIPEYYNYSSHLPHNMPARLKKVVQKSHKPYIWLSCNGANNVDKDHIGEIEYIPTPGFPVEYFPFTGQVDYMSPIVALKFNSLTLNRLVTVECYLWAQNIEQHSRYSLDFQIIIAITGAFYTCFFSALALLFAVCMKGLLATLNYEKPRWILEESLIGTNPGLGFRPMSNNADERSLIWYSSSDPSSVQKWTGLLDTFLEEYINSSLLPNGGRNQQICNYNTPVKPGHVCAVEVNNWGPCSPSHQYGFNNSAPCIFIKLNRIYGWIPEYYNDTENLPNEMPPDLVEHIKSTNSSWLNTVWVSCKGANPHDNEDIGELNYYPENHGFPGYYYPYQNIPGYLSPVVAVHFLRPARNKIINVECRAWAKNIKYMTSQNQQHGMVHFELMIDE</sequence>
<dbReference type="GO" id="GO:0005890">
    <property type="term" value="C:sodium:potassium-exchanging ATPase complex"/>
    <property type="evidence" value="ECO:0007669"/>
    <property type="project" value="InterPro"/>
</dbReference>
<evidence type="ECO:0000256" key="14">
    <source>
        <dbReference type="ARBA" id="ARBA00023157"/>
    </source>
</evidence>
<comment type="similarity">
    <text evidence="2">Belongs to the X(+)/potassium ATPases subunit beta family.</text>
</comment>
<dbReference type="AlphaFoldDB" id="A0A7M7MK83"/>
<dbReference type="OrthoDB" id="5912413at2759"/>
<keyword evidence="10 18" id="KW-1133">Transmembrane helix</keyword>
<dbReference type="GO" id="GO:0006883">
    <property type="term" value="P:intracellular sodium ion homeostasis"/>
    <property type="evidence" value="ECO:0007669"/>
    <property type="project" value="TreeGrafter"/>
</dbReference>
<evidence type="ECO:0000313" key="21">
    <source>
        <dbReference type="RefSeq" id="XP_026295438.1"/>
    </source>
</evidence>
<evidence type="ECO:0000313" key="19">
    <source>
        <dbReference type="EnsemblMetazoa" id="XP_026295438"/>
    </source>
</evidence>
<organism evidence="19">
    <name type="scientific">Apis mellifera</name>
    <name type="common">Honeybee</name>
    <dbReference type="NCBI Taxonomy" id="7460"/>
    <lineage>
        <taxon>Eukaryota</taxon>
        <taxon>Metazoa</taxon>
        <taxon>Ecdysozoa</taxon>
        <taxon>Arthropoda</taxon>
        <taxon>Hexapoda</taxon>
        <taxon>Insecta</taxon>
        <taxon>Pterygota</taxon>
        <taxon>Neoptera</taxon>
        <taxon>Endopterygota</taxon>
        <taxon>Hymenoptera</taxon>
        <taxon>Apocrita</taxon>
        <taxon>Aculeata</taxon>
        <taxon>Apoidea</taxon>
        <taxon>Anthophila</taxon>
        <taxon>Apidae</taxon>
        <taxon>Apis</taxon>
    </lineage>
</organism>
<evidence type="ECO:0000256" key="16">
    <source>
        <dbReference type="ARBA" id="ARBA00023201"/>
    </source>
</evidence>
<proteinExistence type="inferred from homology"/>
<dbReference type="GO" id="GO:0030007">
    <property type="term" value="P:intracellular potassium ion homeostasis"/>
    <property type="evidence" value="ECO:0007669"/>
    <property type="project" value="TreeGrafter"/>
</dbReference>
<keyword evidence="6" id="KW-0740">Sodium/potassium transport</keyword>
<keyword evidence="7 18" id="KW-0812">Transmembrane</keyword>
<evidence type="ECO:0000256" key="1">
    <source>
        <dbReference type="ARBA" id="ARBA00004401"/>
    </source>
</evidence>
<reference evidence="21" key="2">
    <citation type="submission" date="2025-04" db="UniProtKB">
        <authorList>
            <consortium name="RefSeq"/>
        </authorList>
    </citation>
    <scope>IDENTIFICATION</scope>
    <source>
        <strain evidence="21">DH4</strain>
        <tissue evidence="21">Whole body</tissue>
    </source>
</reference>
<evidence type="ECO:0000256" key="17">
    <source>
        <dbReference type="ARBA" id="ARBA00025540"/>
    </source>
</evidence>
<evidence type="ECO:0000256" key="3">
    <source>
        <dbReference type="ARBA" id="ARBA00022448"/>
    </source>
</evidence>
<accession>A0A8B8GVZ4</accession>
<dbReference type="EnsemblMetazoa" id="XM_026439653">
    <property type="protein sequence ID" value="XP_026295438"/>
    <property type="gene ID" value="LOC725991"/>
</dbReference>
<comment type="subcellular location">
    <subcellularLocation>
        <location evidence="1">Cell membrane</location>
        <topology evidence="1">Single-pass type II membrane protein</topology>
    </subcellularLocation>
</comment>
<keyword evidence="8" id="KW-0630">Potassium</keyword>
<comment type="function">
    <text evidence="17">This is the non-catalytic component of the active enzyme, which catalyzes the hydrolysis of ATP coupled with the exchange of Na(+) and K(+) ions across the plasma membrane. The beta subunit regulates, through assembly of alpha/beta heterodimers, the number of sodium pumps transported to the plasma membrane.</text>
</comment>
<evidence type="ECO:0000256" key="8">
    <source>
        <dbReference type="ARBA" id="ARBA00022958"/>
    </source>
</evidence>
<keyword evidence="3" id="KW-0813">Transport</keyword>
<evidence type="ECO:0000256" key="10">
    <source>
        <dbReference type="ARBA" id="ARBA00022989"/>
    </source>
</evidence>
<evidence type="ECO:0000256" key="18">
    <source>
        <dbReference type="SAM" id="Phobius"/>
    </source>
</evidence>
<dbReference type="Gene3D" id="2.60.40.1660">
    <property type="entry name" value="Na, k-atpase alpha subunit"/>
    <property type="match status" value="2"/>
</dbReference>
<dbReference type="GO" id="GO:0001671">
    <property type="term" value="F:ATPase activator activity"/>
    <property type="evidence" value="ECO:0007669"/>
    <property type="project" value="TreeGrafter"/>
</dbReference>
<feature type="transmembrane region" description="Helical" evidence="18">
    <location>
        <begin position="329"/>
        <end position="351"/>
    </location>
</feature>
<feature type="transmembrane region" description="Helical" evidence="18">
    <location>
        <begin position="45"/>
        <end position="65"/>
    </location>
</feature>
<dbReference type="RefSeq" id="XP_026295438.1">
    <property type="nucleotide sequence ID" value="XM_026439653.1"/>
</dbReference>
<dbReference type="FunFam" id="2.60.40.1660:FF:000004">
    <property type="entry name" value="sodium/potassium-transporting ATPase subunit beta-2"/>
    <property type="match status" value="1"/>
</dbReference>
<dbReference type="GeneID" id="725991"/>
<evidence type="ECO:0000256" key="13">
    <source>
        <dbReference type="ARBA" id="ARBA00023136"/>
    </source>
</evidence>
<accession>A0A7M7MK83</accession>
<evidence type="ECO:0000256" key="4">
    <source>
        <dbReference type="ARBA" id="ARBA00022475"/>
    </source>
</evidence>
<keyword evidence="11" id="KW-0915">Sodium</keyword>
<keyword evidence="4" id="KW-1003">Cell membrane</keyword>
<keyword evidence="5" id="KW-0633">Potassium transport</keyword>
<protein>
    <submittedName>
        <fullName evidence="21">Sodium/potassium-transporting ATPase subunit beta-2</fullName>
    </submittedName>
</protein>
<dbReference type="PANTHER" id="PTHR11523:SF46">
    <property type="entry name" value="SODIUM_POTASSIUM-TRANSPORTING ATPASE SUBUNIT BETA-2"/>
    <property type="match status" value="1"/>
</dbReference>
<dbReference type="GO" id="GO:1990573">
    <property type="term" value="P:potassium ion import across plasma membrane"/>
    <property type="evidence" value="ECO:0007669"/>
    <property type="project" value="TreeGrafter"/>
</dbReference>
<keyword evidence="14" id="KW-1015">Disulfide bond</keyword>
<evidence type="ECO:0000313" key="20">
    <source>
        <dbReference type="Proteomes" id="UP000005203"/>
    </source>
</evidence>
<keyword evidence="20" id="KW-1185">Reference proteome</keyword>
<keyword evidence="13 18" id="KW-0472">Membrane</keyword>
<evidence type="ECO:0000256" key="12">
    <source>
        <dbReference type="ARBA" id="ARBA00023065"/>
    </source>
</evidence>
<reference evidence="19" key="1">
    <citation type="submission" date="2021-01" db="UniProtKB">
        <authorList>
            <consortium name="EnsemblMetazoa"/>
        </authorList>
    </citation>
    <scope>IDENTIFICATION</scope>
    <source>
        <strain evidence="19">DH4</strain>
    </source>
</reference>
<evidence type="ECO:0000256" key="9">
    <source>
        <dbReference type="ARBA" id="ARBA00022968"/>
    </source>
</evidence>
<keyword evidence="15" id="KW-0325">Glycoprotein</keyword>
<dbReference type="InterPro" id="IPR000402">
    <property type="entry name" value="Na/K_ATPase_sub_beta"/>
</dbReference>
<dbReference type="Pfam" id="PF00287">
    <property type="entry name" value="Na_K-ATPase"/>
    <property type="match status" value="2"/>
</dbReference>
<dbReference type="Proteomes" id="UP000005203">
    <property type="component" value="Linkage group LG3"/>
</dbReference>
<dbReference type="KEGG" id="ame:725991"/>
<evidence type="ECO:0000256" key="15">
    <source>
        <dbReference type="ARBA" id="ARBA00023180"/>
    </source>
</evidence>
<evidence type="ECO:0000256" key="6">
    <source>
        <dbReference type="ARBA" id="ARBA00022607"/>
    </source>
</evidence>